<keyword evidence="2" id="KW-1185">Reference proteome</keyword>
<gene>
    <name evidence="1" type="ORF">D4764_11G0009540</name>
</gene>
<dbReference type="AlphaFoldDB" id="A0A5C6PH55"/>
<organism evidence="1 2">
    <name type="scientific">Takifugu flavidus</name>
    <name type="common">sansaifugu</name>
    <dbReference type="NCBI Taxonomy" id="433684"/>
    <lineage>
        <taxon>Eukaryota</taxon>
        <taxon>Metazoa</taxon>
        <taxon>Chordata</taxon>
        <taxon>Craniata</taxon>
        <taxon>Vertebrata</taxon>
        <taxon>Euteleostomi</taxon>
        <taxon>Actinopterygii</taxon>
        <taxon>Neopterygii</taxon>
        <taxon>Teleostei</taxon>
        <taxon>Neoteleostei</taxon>
        <taxon>Acanthomorphata</taxon>
        <taxon>Eupercaria</taxon>
        <taxon>Tetraodontiformes</taxon>
        <taxon>Tetradontoidea</taxon>
        <taxon>Tetraodontidae</taxon>
        <taxon>Takifugu</taxon>
    </lineage>
</organism>
<reference evidence="1 2" key="1">
    <citation type="submission" date="2019-04" db="EMBL/GenBank/DDBJ databases">
        <title>Chromosome genome assembly for Takifugu flavidus.</title>
        <authorList>
            <person name="Xiao S."/>
        </authorList>
    </citation>
    <scope>NUCLEOTIDE SEQUENCE [LARGE SCALE GENOMIC DNA]</scope>
    <source>
        <strain evidence="1">HTHZ2018</strain>
        <tissue evidence="1">Muscle</tissue>
    </source>
</reference>
<name>A0A5C6PH55_9TELE</name>
<dbReference type="Proteomes" id="UP000324091">
    <property type="component" value="Chromosome 11"/>
</dbReference>
<accession>A0A5C6PH55</accession>
<dbReference type="EMBL" id="RHFK02000003">
    <property type="protein sequence ID" value="TWW78833.1"/>
    <property type="molecule type" value="Genomic_DNA"/>
</dbReference>
<comment type="caution">
    <text evidence="1">The sequence shown here is derived from an EMBL/GenBank/DDBJ whole genome shotgun (WGS) entry which is preliminary data.</text>
</comment>
<sequence>MSEGQIYVKLSEDKLIPKSDVLSLLRTYNCYHEGKNFQLRTREICSSDRQMILRQMMGGHEVDLLSPDLAYSGKFPTVIDM</sequence>
<proteinExistence type="predicted"/>
<evidence type="ECO:0000313" key="2">
    <source>
        <dbReference type="Proteomes" id="UP000324091"/>
    </source>
</evidence>
<evidence type="ECO:0000313" key="1">
    <source>
        <dbReference type="EMBL" id="TWW78833.1"/>
    </source>
</evidence>
<protein>
    <submittedName>
        <fullName evidence="1">Ras association domain-containing protein 4</fullName>
    </submittedName>
</protein>